<dbReference type="PROSITE" id="PS00478">
    <property type="entry name" value="LIM_DOMAIN_1"/>
    <property type="match status" value="1"/>
</dbReference>
<evidence type="ECO:0000256" key="5">
    <source>
        <dbReference type="PROSITE-ProRule" id="PRU00125"/>
    </source>
</evidence>
<dbReference type="AlphaFoldDB" id="A0ABD0UQW5"/>
<dbReference type="Pfam" id="PF00412">
    <property type="entry name" value="LIM"/>
    <property type="match status" value="1"/>
</dbReference>
<dbReference type="Proteomes" id="UP001552299">
    <property type="component" value="Unassembled WGS sequence"/>
</dbReference>
<evidence type="ECO:0000313" key="8">
    <source>
        <dbReference type="EMBL" id="KAL0915145.1"/>
    </source>
</evidence>
<keyword evidence="9" id="KW-1185">Reference proteome</keyword>
<dbReference type="SMART" id="SM00132">
    <property type="entry name" value="LIM"/>
    <property type="match status" value="1"/>
</dbReference>
<dbReference type="Gene3D" id="2.10.110.10">
    <property type="entry name" value="Cysteine Rich Protein"/>
    <property type="match status" value="1"/>
</dbReference>
<reference evidence="8 9" key="1">
    <citation type="journal article" date="2024" name="Plant Biotechnol. J.">
        <title>Dendrobium thyrsiflorum genome and its molecular insights into genes involved in important horticultural traits.</title>
        <authorList>
            <person name="Chen B."/>
            <person name="Wang J.Y."/>
            <person name="Zheng P.J."/>
            <person name="Li K.L."/>
            <person name="Liang Y.M."/>
            <person name="Chen X.F."/>
            <person name="Zhang C."/>
            <person name="Zhao X."/>
            <person name="He X."/>
            <person name="Zhang G.Q."/>
            <person name="Liu Z.J."/>
            <person name="Xu Q."/>
        </authorList>
    </citation>
    <scope>NUCLEOTIDE SEQUENCE [LARGE SCALE GENOMIC DNA]</scope>
    <source>
        <strain evidence="8">GZMU011</strain>
    </source>
</reference>
<dbReference type="PANTHER" id="PTHR24209:SF7">
    <property type="entry name" value="PROTEIN DA1-RELATED 2"/>
    <property type="match status" value="1"/>
</dbReference>
<dbReference type="CDD" id="cd09396">
    <property type="entry name" value="LIM_DA1"/>
    <property type="match status" value="1"/>
</dbReference>
<evidence type="ECO:0000256" key="2">
    <source>
        <dbReference type="ARBA" id="ARBA00022737"/>
    </source>
</evidence>
<dbReference type="InterPro" id="IPR045218">
    <property type="entry name" value="DA1-like"/>
</dbReference>
<evidence type="ECO:0000256" key="3">
    <source>
        <dbReference type="ARBA" id="ARBA00022833"/>
    </source>
</evidence>
<keyword evidence="4 5" id="KW-0440">LIM domain</keyword>
<dbReference type="InterPro" id="IPR022087">
    <property type="entry name" value="DA1-like_dom"/>
</dbReference>
<feature type="compositionally biased region" description="Low complexity" evidence="6">
    <location>
        <begin position="379"/>
        <end position="394"/>
    </location>
</feature>
<dbReference type="PANTHER" id="PTHR24209">
    <property type="entry name" value="PROTEIN DA1-RELATED 2"/>
    <property type="match status" value="1"/>
</dbReference>
<comment type="caution">
    <text evidence="8">The sequence shown here is derived from an EMBL/GenBank/DDBJ whole genome shotgun (WGS) entry which is preliminary data.</text>
</comment>
<dbReference type="Pfam" id="PF12315">
    <property type="entry name" value="DA1-like"/>
    <property type="match status" value="1"/>
</dbReference>
<proteinExistence type="predicted"/>
<accession>A0ABD0UQW5</accession>
<evidence type="ECO:0000256" key="4">
    <source>
        <dbReference type="ARBA" id="ARBA00023038"/>
    </source>
</evidence>
<keyword evidence="2" id="KW-0677">Repeat</keyword>
<dbReference type="SUPFAM" id="SSF57716">
    <property type="entry name" value="Glucocorticoid receptor-like (DNA-binding domain)"/>
    <property type="match status" value="2"/>
</dbReference>
<evidence type="ECO:0000259" key="7">
    <source>
        <dbReference type="PROSITE" id="PS50023"/>
    </source>
</evidence>
<dbReference type="GO" id="GO:0046872">
    <property type="term" value="F:metal ion binding"/>
    <property type="evidence" value="ECO:0007669"/>
    <property type="project" value="UniProtKB-KW"/>
</dbReference>
<sequence>MASSDVSYLSQSCIYGDSGEMESPYNQRKSGFMKWFSKLFKGSSRGTTYGRRPEVVGDENMFWRGPSRSLDDRSRAENEDLDHAIALSLAEHAKKRNGQRGRGNDDDFSRAIDESLGGMPSFCPYNPNPIQFLPRGFRLCGGCKHEIGYGHYLSCMGTFWHPHCFRCYSCGQQISETEFSLSGSYPYHKTCYKEMHHPKCDICNQFIPTNLAGLIEYRAHPFWGQKYCPSHEHDRTPRCCSCERMEIPMLLVERQALNEAMEGEKDGPHHMPETRGLCLSEEQTVSSILKKPRIGKNRILDMRTYPQKLIRRCEVTAILVLYGLPRLLTGSILAHELMHGWLRLKGYRNLSPEVEEGICQVLSHMWLESEVMPGPSFAPPSSNYASSSSSSSASYKKGGKSEIEKKLGEFFMHQIAHDISPAYGEGFRMAHAAVNRYGLRRTLDHIRHTGRFPI</sequence>
<protein>
    <recommendedName>
        <fullName evidence="7">LIM zinc-binding domain-containing protein</fullName>
    </recommendedName>
</protein>
<feature type="domain" description="LIM zinc-binding" evidence="7">
    <location>
        <begin position="138"/>
        <end position="198"/>
    </location>
</feature>
<evidence type="ECO:0000256" key="1">
    <source>
        <dbReference type="ARBA" id="ARBA00022723"/>
    </source>
</evidence>
<evidence type="ECO:0000313" key="9">
    <source>
        <dbReference type="Proteomes" id="UP001552299"/>
    </source>
</evidence>
<keyword evidence="3 5" id="KW-0862">Zinc</keyword>
<feature type="region of interest" description="Disordered" evidence="6">
    <location>
        <begin position="378"/>
        <end position="397"/>
    </location>
</feature>
<gene>
    <name evidence="8" type="ORF">M5K25_015544</name>
</gene>
<dbReference type="InterPro" id="IPR001781">
    <property type="entry name" value="Znf_LIM"/>
</dbReference>
<dbReference type="EMBL" id="JANQDX010000012">
    <property type="protein sequence ID" value="KAL0915145.1"/>
    <property type="molecule type" value="Genomic_DNA"/>
</dbReference>
<keyword evidence="1 5" id="KW-0479">Metal-binding</keyword>
<dbReference type="Pfam" id="PF23625">
    <property type="entry name" value="UIM_2"/>
    <property type="match status" value="2"/>
</dbReference>
<dbReference type="PROSITE" id="PS50023">
    <property type="entry name" value="LIM_DOMAIN_2"/>
    <property type="match status" value="1"/>
</dbReference>
<evidence type="ECO:0000256" key="6">
    <source>
        <dbReference type="SAM" id="MobiDB-lite"/>
    </source>
</evidence>
<organism evidence="8 9">
    <name type="scientific">Dendrobium thyrsiflorum</name>
    <name type="common">Pinecone-like raceme dendrobium</name>
    <name type="synonym">Orchid</name>
    <dbReference type="NCBI Taxonomy" id="117978"/>
    <lineage>
        <taxon>Eukaryota</taxon>
        <taxon>Viridiplantae</taxon>
        <taxon>Streptophyta</taxon>
        <taxon>Embryophyta</taxon>
        <taxon>Tracheophyta</taxon>
        <taxon>Spermatophyta</taxon>
        <taxon>Magnoliopsida</taxon>
        <taxon>Liliopsida</taxon>
        <taxon>Asparagales</taxon>
        <taxon>Orchidaceae</taxon>
        <taxon>Epidendroideae</taxon>
        <taxon>Malaxideae</taxon>
        <taxon>Dendrobiinae</taxon>
        <taxon>Dendrobium</taxon>
    </lineage>
</organism>
<name>A0ABD0UQW5_DENTH</name>
<dbReference type="FunFam" id="2.10.110.10:FF:000107">
    <property type="entry name" value="Protein DA1-related 2"/>
    <property type="match status" value="1"/>
</dbReference>